<accession>A0A3B3ZW76</accession>
<dbReference type="Pfam" id="PF00005">
    <property type="entry name" value="ABC_tran"/>
    <property type="match status" value="2"/>
</dbReference>
<dbReference type="Proteomes" id="UP000261520">
    <property type="component" value="Unplaced"/>
</dbReference>
<dbReference type="InterPro" id="IPR003593">
    <property type="entry name" value="AAA+_ATPase"/>
</dbReference>
<organism evidence="15 16">
    <name type="scientific">Periophthalmus magnuspinnatus</name>
    <dbReference type="NCBI Taxonomy" id="409849"/>
    <lineage>
        <taxon>Eukaryota</taxon>
        <taxon>Metazoa</taxon>
        <taxon>Chordata</taxon>
        <taxon>Craniata</taxon>
        <taxon>Vertebrata</taxon>
        <taxon>Euteleostomi</taxon>
        <taxon>Actinopterygii</taxon>
        <taxon>Neopterygii</taxon>
        <taxon>Teleostei</taxon>
        <taxon>Neoteleostei</taxon>
        <taxon>Acanthomorphata</taxon>
        <taxon>Gobiaria</taxon>
        <taxon>Gobiiformes</taxon>
        <taxon>Gobioidei</taxon>
        <taxon>Gobiidae</taxon>
        <taxon>Oxudercinae</taxon>
        <taxon>Periophthalmus</taxon>
    </lineage>
</organism>
<keyword evidence="6" id="KW-0547">Nucleotide-binding</keyword>
<dbReference type="FunFam" id="3.40.50.300:FF:000293">
    <property type="entry name" value="ATP binding cassette subfamily C member 1"/>
    <property type="match status" value="1"/>
</dbReference>
<feature type="domain" description="ABC transporter" evidence="13">
    <location>
        <begin position="600"/>
        <end position="837"/>
    </location>
</feature>
<dbReference type="GO" id="GO:0016887">
    <property type="term" value="F:ATP hydrolysis activity"/>
    <property type="evidence" value="ECO:0007669"/>
    <property type="project" value="InterPro"/>
</dbReference>
<feature type="domain" description="ABC transmembrane type-1" evidence="14">
    <location>
        <begin position="902"/>
        <end position="1174"/>
    </location>
</feature>
<evidence type="ECO:0000256" key="1">
    <source>
        <dbReference type="ARBA" id="ARBA00004127"/>
    </source>
</evidence>
<dbReference type="InterPro" id="IPR017871">
    <property type="entry name" value="ABC_transporter-like_CS"/>
</dbReference>
<protein>
    <recommendedName>
        <fullName evidence="11">ABC-type glutathione-S-conjugate transporter</fullName>
        <ecNumber evidence="11">7.6.2.3</ecNumber>
    </recommendedName>
</protein>
<feature type="domain" description="ABC transmembrane type-1" evidence="14">
    <location>
        <begin position="302"/>
        <end position="583"/>
    </location>
</feature>
<evidence type="ECO:0000313" key="15">
    <source>
        <dbReference type="Ensembl" id="ENSPMGP00000008972.1"/>
    </source>
</evidence>
<keyword evidence="8" id="KW-1278">Translocase</keyword>
<dbReference type="SUPFAM" id="SSF52540">
    <property type="entry name" value="P-loop containing nucleoside triphosphate hydrolases"/>
    <property type="match status" value="2"/>
</dbReference>
<dbReference type="FunFam" id="1.20.1560.10:FF:000001">
    <property type="entry name" value="ATP-binding cassette subfamily C member 1"/>
    <property type="match status" value="1"/>
</dbReference>
<proteinExistence type="inferred from homology"/>
<evidence type="ECO:0000256" key="8">
    <source>
        <dbReference type="ARBA" id="ARBA00022967"/>
    </source>
</evidence>
<dbReference type="SUPFAM" id="SSF90123">
    <property type="entry name" value="ABC transporter transmembrane region"/>
    <property type="match status" value="2"/>
</dbReference>
<evidence type="ECO:0000256" key="2">
    <source>
        <dbReference type="ARBA" id="ARBA00009726"/>
    </source>
</evidence>
<keyword evidence="5" id="KW-0677">Repeat</keyword>
<dbReference type="Gene3D" id="1.20.1560.10">
    <property type="entry name" value="ABC transporter type 1, transmembrane domain"/>
    <property type="match status" value="2"/>
</dbReference>
<evidence type="ECO:0000259" key="13">
    <source>
        <dbReference type="PROSITE" id="PS50893"/>
    </source>
</evidence>
<dbReference type="GO" id="GO:0016020">
    <property type="term" value="C:membrane"/>
    <property type="evidence" value="ECO:0007669"/>
    <property type="project" value="InterPro"/>
</dbReference>
<dbReference type="PANTHER" id="PTHR24223:SF339">
    <property type="entry name" value="ATP-BINDING CASSETTE SUB-FAMILY C MEMBER 6"/>
    <property type="match status" value="1"/>
</dbReference>
<evidence type="ECO:0000256" key="7">
    <source>
        <dbReference type="ARBA" id="ARBA00022840"/>
    </source>
</evidence>
<evidence type="ECO:0000256" key="5">
    <source>
        <dbReference type="ARBA" id="ARBA00022737"/>
    </source>
</evidence>
<evidence type="ECO:0000256" key="4">
    <source>
        <dbReference type="ARBA" id="ARBA00022692"/>
    </source>
</evidence>
<dbReference type="PROSITE" id="PS00211">
    <property type="entry name" value="ABC_TRANSPORTER_1"/>
    <property type="match status" value="1"/>
</dbReference>
<comment type="catalytic activity">
    <reaction evidence="12">
        <text>leukotriene C4(in) + ATP + H2O = leukotriene C4(out) + ADP + phosphate + H(+)</text>
        <dbReference type="Rhea" id="RHEA:38963"/>
        <dbReference type="ChEBI" id="CHEBI:15377"/>
        <dbReference type="ChEBI" id="CHEBI:15378"/>
        <dbReference type="ChEBI" id="CHEBI:30616"/>
        <dbReference type="ChEBI" id="CHEBI:43474"/>
        <dbReference type="ChEBI" id="CHEBI:57973"/>
        <dbReference type="ChEBI" id="CHEBI:456216"/>
    </reaction>
    <physiologicalReaction direction="left-to-right" evidence="12">
        <dbReference type="Rhea" id="RHEA:38964"/>
    </physiologicalReaction>
</comment>
<dbReference type="Ensembl" id="ENSPMGT00000009556.1">
    <property type="protein sequence ID" value="ENSPMGP00000008972.1"/>
    <property type="gene ID" value="ENSPMGG00000007393.1"/>
</dbReference>
<keyword evidence="16" id="KW-1185">Reference proteome</keyword>
<dbReference type="FunFam" id="1.20.1560.10:FF:000032">
    <property type="entry name" value="ATP-binding cassette sub-family C member 6"/>
    <property type="match status" value="1"/>
</dbReference>
<dbReference type="Pfam" id="PF00664">
    <property type="entry name" value="ABC_membrane"/>
    <property type="match status" value="2"/>
</dbReference>
<evidence type="ECO:0000256" key="9">
    <source>
        <dbReference type="ARBA" id="ARBA00022989"/>
    </source>
</evidence>
<reference evidence="15" key="2">
    <citation type="submission" date="2025-09" db="UniProtKB">
        <authorList>
            <consortium name="Ensembl"/>
        </authorList>
    </citation>
    <scope>IDENTIFICATION</scope>
</reference>
<reference evidence="15" key="1">
    <citation type="submission" date="2025-08" db="UniProtKB">
        <authorList>
            <consortium name="Ensembl"/>
        </authorList>
    </citation>
    <scope>IDENTIFICATION</scope>
</reference>
<comment type="subcellular location">
    <subcellularLocation>
        <location evidence="1">Endomembrane system</location>
        <topology evidence="1">Multi-pass membrane protein</topology>
    </subcellularLocation>
</comment>
<dbReference type="GO" id="GO:0012505">
    <property type="term" value="C:endomembrane system"/>
    <property type="evidence" value="ECO:0007669"/>
    <property type="project" value="UniProtKB-SubCell"/>
</dbReference>
<evidence type="ECO:0000256" key="10">
    <source>
        <dbReference type="ARBA" id="ARBA00023136"/>
    </source>
</evidence>
<dbReference type="InterPro" id="IPR027417">
    <property type="entry name" value="P-loop_NTPase"/>
</dbReference>
<dbReference type="InterPro" id="IPR050173">
    <property type="entry name" value="ABC_transporter_C-like"/>
</dbReference>
<dbReference type="SMART" id="SM00382">
    <property type="entry name" value="AAA"/>
    <property type="match status" value="2"/>
</dbReference>
<dbReference type="PANTHER" id="PTHR24223">
    <property type="entry name" value="ATP-BINDING CASSETTE SUB-FAMILY C"/>
    <property type="match status" value="1"/>
</dbReference>
<dbReference type="CDD" id="cd03244">
    <property type="entry name" value="ABCC_MRP_domain2"/>
    <property type="match status" value="1"/>
</dbReference>
<dbReference type="CDD" id="cd18603">
    <property type="entry name" value="ABC_6TM_MRP1_2_3_6_D2_like"/>
    <property type="match status" value="1"/>
</dbReference>
<dbReference type="PROSITE" id="PS50893">
    <property type="entry name" value="ABC_TRANSPORTER_2"/>
    <property type="match status" value="2"/>
</dbReference>
<dbReference type="EC" id="7.6.2.3" evidence="11"/>
<keyword evidence="4" id="KW-0812">Transmembrane</keyword>
<keyword evidence="10" id="KW-0472">Membrane</keyword>
<dbReference type="GO" id="GO:0015431">
    <property type="term" value="F:ABC-type glutathione S-conjugate transporter activity"/>
    <property type="evidence" value="ECO:0007669"/>
    <property type="project" value="UniProtKB-EC"/>
</dbReference>
<keyword evidence="9" id="KW-1133">Transmembrane helix</keyword>
<dbReference type="CDD" id="cd18595">
    <property type="entry name" value="ABC_6TM_MRP1_2_3_6_D1_like"/>
    <property type="match status" value="1"/>
</dbReference>
<feature type="domain" description="ABC transporter" evidence="13">
    <location>
        <begin position="1211"/>
        <end position="1443"/>
    </location>
</feature>
<name>A0A3B3ZW76_9GOBI</name>
<sequence>MDAFCRLSGLDPLWDWNRTWYTANPDLTQCFQNTVLVWVPCFYLWLLAPFYCLHLYCHDSGRIRMSGLCTAKMVLGFLLASFGFVEFFYILLERSQEIQQHMVFLLSPIIRSMTILALCIIQLERIRGCRSSVFLFLFWVLAVVCSLVPLRAKIQLALDEGIASDIVRYLAFFSYFTIQLAELFLCCFADQNPCPVKDASFLSKILFWWFTLVVKGYRTPLAAEDLWTLREEDTSQKIISELQQEWTAECAKLQQEKALASGVALGSRLPDQAQLLRKLQKEQSSGFFLLRTLARKFGSYFLTGTLCIIFHDAFMFAIPQVLLLLSFMKDEDAPLWKGYFYATLMFLLSCLQSLFNHQYMYTCFTVGMRVKTAVMGLVYRKSLVINSSARRTCTVGEIVNLVSADTQKLMDFVVYFNAVWLAPIEIALCLFFLWQHLGPSALAGIATVILIFPLNGFIAKKRSKLQEVQMKFMDGRIRLMNEILNGIKILKFYAWEKAFLEQVLGYREKELKALKKSQILYSISIASFNSSSFLIAFAMFGVYVTIDARNVLDAQKVFVSMALINILKTPLSQLPFAISTSMQAMVSLRRLGKYLCSEELKPDNVSKASLTSAEQVVIENGTFSWSAEGQPCLKINVRVPRGSLVAVVGNVGSGKSSLLSAMLGETEKRNGSVTGSVAYVPQQAWIQNATVQDNITFGREKLKTWYNRVLEACALLPDLDILPAGDATEIGEKGLNLSGGQKQRVSLARAVYRKADVYLLDDPLSAVDAHVGQHIFDKVIGPKGVLRDKTRVLVTHGMSFLPQADLILVLVDGEITESGSYQELLSRNGAFAEFIRTFATNTERKESVMQRGSRRSNARLSMIDFMPFSRDLSQEQLITILVKLEMYKKYFKTIGLALIIPIVFLYAFQQGASLAYNYWLSMWADDPVVNGTQIDTDLKLTVFGALGFAQIAIFGTTVAISICGIIASRHLHTDLLINVLRSPMSFFESTPSGNLLNRFAKEIDAIDCMVPEGLKMMLSYVFKLMEVCIIVLMATPFAAVIILPLSFLYSFYVATSCQLRRLEAVSRSPIYTHFNETVQGASVIRAFGEQPRFILQANERVDFNQTSYFPRFVATWLAVNLEFVGNGVVLAASILSVMGKSTLSPGIVGLAVSHSLQVTGILSWIVRSWTDVENNIVSVERVNEYADTAKEASWTIEGSSLPLAWPQKGTIEFQDYGLQYRKGLELALKGITLNVQEREKVGIVGRTGAGKSSLALGIFRILEAAKGKIFVDGVNIADIGLHDLRSRITIIPQDPVLFSGSLRMNLDPFDTYSDEEMWSALELAHLKNFVSNLPDKLNYECSEGGENLLGQRQLVCLARALLRKTKILVLDEATAAVDLETDTLIQSTIRTQFEDCTVLTIAHRLNTIMDYTVIVMDRGHISEMDSPANLIAQRGQFYRMCREAGLV</sequence>
<comment type="similarity">
    <text evidence="2">Belongs to the ABC transporter superfamily. ABCC family. Conjugate transporter (TC 3.A.1.208) subfamily.</text>
</comment>
<evidence type="ECO:0000256" key="3">
    <source>
        <dbReference type="ARBA" id="ARBA00022448"/>
    </source>
</evidence>
<evidence type="ECO:0000313" key="16">
    <source>
        <dbReference type="Proteomes" id="UP000261520"/>
    </source>
</evidence>
<dbReference type="InterPro" id="IPR036640">
    <property type="entry name" value="ABC1_TM_sf"/>
</dbReference>
<dbReference type="InterPro" id="IPR011527">
    <property type="entry name" value="ABC1_TM_dom"/>
</dbReference>
<dbReference type="GO" id="GO:0005524">
    <property type="term" value="F:ATP binding"/>
    <property type="evidence" value="ECO:0007669"/>
    <property type="project" value="UniProtKB-KW"/>
</dbReference>
<evidence type="ECO:0000259" key="14">
    <source>
        <dbReference type="PROSITE" id="PS50929"/>
    </source>
</evidence>
<dbReference type="InterPro" id="IPR003439">
    <property type="entry name" value="ABC_transporter-like_ATP-bd"/>
</dbReference>
<dbReference type="PROSITE" id="PS50929">
    <property type="entry name" value="ABC_TM1F"/>
    <property type="match status" value="2"/>
</dbReference>
<keyword evidence="7" id="KW-0067">ATP-binding</keyword>
<dbReference type="CDD" id="cd03250">
    <property type="entry name" value="ABCC_MRP_domain1"/>
    <property type="match status" value="1"/>
</dbReference>
<evidence type="ECO:0000256" key="12">
    <source>
        <dbReference type="ARBA" id="ARBA00047523"/>
    </source>
</evidence>
<evidence type="ECO:0000256" key="11">
    <source>
        <dbReference type="ARBA" id="ARBA00024220"/>
    </source>
</evidence>
<evidence type="ECO:0000256" key="6">
    <source>
        <dbReference type="ARBA" id="ARBA00022741"/>
    </source>
</evidence>
<keyword evidence="3" id="KW-0813">Transport</keyword>
<dbReference type="Gene3D" id="3.40.50.300">
    <property type="entry name" value="P-loop containing nucleotide triphosphate hydrolases"/>
    <property type="match status" value="2"/>
</dbReference>
<dbReference type="FunFam" id="3.40.50.300:FF:000074">
    <property type="entry name" value="Multidrug resistance-associated protein 5 isoform 1"/>
    <property type="match status" value="1"/>
</dbReference>